<dbReference type="EMBL" id="JAYMYS010000001">
    <property type="protein sequence ID" value="KAK7411154.1"/>
    <property type="molecule type" value="Genomic_DNA"/>
</dbReference>
<sequence>MSDDSGKDNGSLQEEYVSLAALEKVSFAIYHSSLFKRDPNHILFIINFNVLLRYKKEGMSKNHVKCRHSLSLSICRWVNQKLQSLQSNKTPTSGLVLFKLF</sequence>
<name>A0AAN9SZK2_PSOTE</name>
<accession>A0AAN9SZK2</accession>
<protein>
    <submittedName>
        <fullName evidence="1">Uncharacterized protein</fullName>
    </submittedName>
</protein>
<evidence type="ECO:0000313" key="2">
    <source>
        <dbReference type="Proteomes" id="UP001386955"/>
    </source>
</evidence>
<organism evidence="1 2">
    <name type="scientific">Psophocarpus tetragonolobus</name>
    <name type="common">Winged bean</name>
    <name type="synonym">Dolichos tetragonolobus</name>
    <dbReference type="NCBI Taxonomy" id="3891"/>
    <lineage>
        <taxon>Eukaryota</taxon>
        <taxon>Viridiplantae</taxon>
        <taxon>Streptophyta</taxon>
        <taxon>Embryophyta</taxon>
        <taxon>Tracheophyta</taxon>
        <taxon>Spermatophyta</taxon>
        <taxon>Magnoliopsida</taxon>
        <taxon>eudicotyledons</taxon>
        <taxon>Gunneridae</taxon>
        <taxon>Pentapetalae</taxon>
        <taxon>rosids</taxon>
        <taxon>fabids</taxon>
        <taxon>Fabales</taxon>
        <taxon>Fabaceae</taxon>
        <taxon>Papilionoideae</taxon>
        <taxon>50 kb inversion clade</taxon>
        <taxon>NPAAA clade</taxon>
        <taxon>indigoferoid/millettioid clade</taxon>
        <taxon>Phaseoleae</taxon>
        <taxon>Psophocarpus</taxon>
    </lineage>
</organism>
<reference evidence="1 2" key="1">
    <citation type="submission" date="2024-01" db="EMBL/GenBank/DDBJ databases">
        <title>The genomes of 5 underutilized Papilionoideae crops provide insights into root nodulation and disease resistanc.</title>
        <authorList>
            <person name="Jiang F."/>
        </authorList>
    </citation>
    <scope>NUCLEOTIDE SEQUENCE [LARGE SCALE GENOMIC DNA]</scope>
    <source>
        <strain evidence="1">DUOXIRENSHENG_FW03</strain>
        <tissue evidence="1">Leaves</tissue>
    </source>
</reference>
<keyword evidence="2" id="KW-1185">Reference proteome</keyword>
<comment type="caution">
    <text evidence="1">The sequence shown here is derived from an EMBL/GenBank/DDBJ whole genome shotgun (WGS) entry which is preliminary data.</text>
</comment>
<evidence type="ECO:0000313" key="1">
    <source>
        <dbReference type="EMBL" id="KAK7411154.1"/>
    </source>
</evidence>
<gene>
    <name evidence="1" type="ORF">VNO78_02586</name>
</gene>
<proteinExistence type="predicted"/>
<dbReference type="AlphaFoldDB" id="A0AAN9SZK2"/>
<dbReference type="Proteomes" id="UP001386955">
    <property type="component" value="Unassembled WGS sequence"/>
</dbReference>